<feature type="compositionally biased region" description="Low complexity" evidence="1">
    <location>
        <begin position="152"/>
        <end position="162"/>
    </location>
</feature>
<dbReference type="Proteomes" id="UP001497623">
    <property type="component" value="Unassembled WGS sequence"/>
</dbReference>
<feature type="region of interest" description="Disordered" evidence="1">
    <location>
        <begin position="149"/>
        <end position="189"/>
    </location>
</feature>
<comment type="caution">
    <text evidence="3">The sequence shown here is derived from an EMBL/GenBank/DDBJ whole genome shotgun (WGS) entry which is preliminary data.</text>
</comment>
<reference evidence="3 4" key="1">
    <citation type="submission" date="2024-05" db="EMBL/GenBank/DDBJ databases">
        <authorList>
            <person name="Wallberg A."/>
        </authorList>
    </citation>
    <scope>NUCLEOTIDE SEQUENCE [LARGE SCALE GENOMIC DNA]</scope>
</reference>
<dbReference type="AlphaFoldDB" id="A0AAV2QH07"/>
<evidence type="ECO:0000313" key="3">
    <source>
        <dbReference type="EMBL" id="CAL4080288.1"/>
    </source>
</evidence>
<name>A0AAV2QH07_MEGNR</name>
<organism evidence="3 4">
    <name type="scientific">Meganyctiphanes norvegica</name>
    <name type="common">Northern krill</name>
    <name type="synonym">Thysanopoda norvegica</name>
    <dbReference type="NCBI Taxonomy" id="48144"/>
    <lineage>
        <taxon>Eukaryota</taxon>
        <taxon>Metazoa</taxon>
        <taxon>Ecdysozoa</taxon>
        <taxon>Arthropoda</taxon>
        <taxon>Crustacea</taxon>
        <taxon>Multicrustacea</taxon>
        <taxon>Malacostraca</taxon>
        <taxon>Eumalacostraca</taxon>
        <taxon>Eucarida</taxon>
        <taxon>Euphausiacea</taxon>
        <taxon>Euphausiidae</taxon>
        <taxon>Meganyctiphanes</taxon>
    </lineage>
</organism>
<evidence type="ECO:0000256" key="1">
    <source>
        <dbReference type="SAM" id="MobiDB-lite"/>
    </source>
</evidence>
<dbReference type="EMBL" id="CAXKWB010005873">
    <property type="protein sequence ID" value="CAL4080288.1"/>
    <property type="molecule type" value="Genomic_DNA"/>
</dbReference>
<accession>A0AAV2QH07</accession>
<feature type="compositionally biased region" description="Basic residues" evidence="1">
    <location>
        <begin position="164"/>
        <end position="174"/>
    </location>
</feature>
<evidence type="ECO:0000256" key="2">
    <source>
        <dbReference type="SAM" id="SignalP"/>
    </source>
</evidence>
<protein>
    <submittedName>
        <fullName evidence="3">Uncharacterized protein</fullName>
    </submittedName>
</protein>
<evidence type="ECO:0000313" key="4">
    <source>
        <dbReference type="Proteomes" id="UP001497623"/>
    </source>
</evidence>
<proteinExistence type="predicted"/>
<keyword evidence="4" id="KW-1185">Reference proteome</keyword>
<feature type="chain" id="PRO_5043337665" evidence="2">
    <location>
        <begin position="19"/>
        <end position="518"/>
    </location>
</feature>
<feature type="signal peptide" evidence="2">
    <location>
        <begin position="1"/>
        <end position="18"/>
    </location>
</feature>
<sequence length="518" mass="58251">MRLLTVVAALALVAYAGAWDDVFKRIMCYQETYGDRLEEQMPLSISNLIALLEKYELQHTYNNIDSVANAIIKRYQKNGIVFQPGGSVPWNVHEDKETWKEAIIDKTYTPAQLVAEETFDPREECSLHAMMSHSTDVYPHAGVDDIWDGNLQRSGGRSQSGGRSKGRGRYKRRSETHASLSQDIGDANPALHPVENGVVYTPMGPIAAGTLLRGIMAMDRTNGITIRTVFGDEVDYMPTEMQNKYLEPVYVNTLSGDIGQAAITSYSSTEHLQQGGIGPKGRFANCTACPKQFSLVNGYDGEIAPLTRAEIYAGMDGLLIREALNSVSSSSSIQLSEILRMYYSEHGMPGKPEFRACNRMNLWDQLETEKIKEQALSFMYAYSYYWPEIKSVIEQYPDDFVEIEKRFQDRLDKAWQDLTNFISNHPYEDYDPCPIYNNNDVKVENNMVDAVIVFGHDGGITQIDAEKEYIANLGQKLGVSEKRSRLGVLDGKNAEWTFPVTNFSNIADWGCNFTKDQG</sequence>
<gene>
    <name evidence="3" type="ORF">MNOR_LOCUS11233</name>
</gene>
<feature type="non-terminal residue" evidence="3">
    <location>
        <position position="518"/>
    </location>
</feature>
<keyword evidence="2" id="KW-0732">Signal</keyword>